<comment type="caution">
    <text evidence="1">The sequence shown here is derived from an EMBL/GenBank/DDBJ whole genome shotgun (WGS) entry which is preliminary data.</text>
</comment>
<keyword evidence="2" id="KW-1185">Reference proteome</keyword>
<dbReference type="OrthoDB" id="1681765at2759"/>
<protein>
    <submittedName>
        <fullName evidence="1">Uncharacterized protein</fullName>
    </submittedName>
</protein>
<dbReference type="AlphaFoldDB" id="A0A4C1W1Q4"/>
<name>A0A4C1W1Q4_EUMVA</name>
<evidence type="ECO:0000313" key="1">
    <source>
        <dbReference type="EMBL" id="GBP44047.1"/>
    </source>
</evidence>
<gene>
    <name evidence="1" type="ORF">EVAR_85201_1</name>
</gene>
<dbReference type="Proteomes" id="UP000299102">
    <property type="component" value="Unassembled WGS sequence"/>
</dbReference>
<proteinExistence type="predicted"/>
<reference evidence="1 2" key="1">
    <citation type="journal article" date="2019" name="Commun. Biol.">
        <title>The bagworm genome reveals a unique fibroin gene that provides high tensile strength.</title>
        <authorList>
            <person name="Kono N."/>
            <person name="Nakamura H."/>
            <person name="Ohtoshi R."/>
            <person name="Tomita M."/>
            <person name="Numata K."/>
            <person name="Arakawa K."/>
        </authorList>
    </citation>
    <scope>NUCLEOTIDE SEQUENCE [LARGE SCALE GENOMIC DNA]</scope>
</reference>
<sequence>MANYMAIYIEQRCKSPSAAVLLVKSRHVKIKAFIALADGGANAAERVSTVADTRSGNSPFARASASPSLRYFASGCSMVDLHNSFRVGMSTITEIIREVCWVLWTHQRKFYLPLATSDDRKKKRRSLIFEQIFLIALIPEMENIYVLTDPVNFVPPKSL</sequence>
<accession>A0A4C1W1Q4</accession>
<evidence type="ECO:0000313" key="2">
    <source>
        <dbReference type="Proteomes" id="UP000299102"/>
    </source>
</evidence>
<dbReference type="EMBL" id="BGZK01000446">
    <property type="protein sequence ID" value="GBP44047.1"/>
    <property type="molecule type" value="Genomic_DNA"/>
</dbReference>
<organism evidence="1 2">
    <name type="scientific">Eumeta variegata</name>
    <name type="common">Bagworm moth</name>
    <name type="synonym">Eumeta japonica</name>
    <dbReference type="NCBI Taxonomy" id="151549"/>
    <lineage>
        <taxon>Eukaryota</taxon>
        <taxon>Metazoa</taxon>
        <taxon>Ecdysozoa</taxon>
        <taxon>Arthropoda</taxon>
        <taxon>Hexapoda</taxon>
        <taxon>Insecta</taxon>
        <taxon>Pterygota</taxon>
        <taxon>Neoptera</taxon>
        <taxon>Endopterygota</taxon>
        <taxon>Lepidoptera</taxon>
        <taxon>Glossata</taxon>
        <taxon>Ditrysia</taxon>
        <taxon>Tineoidea</taxon>
        <taxon>Psychidae</taxon>
        <taxon>Oiketicinae</taxon>
        <taxon>Eumeta</taxon>
    </lineage>
</organism>